<evidence type="ECO:0000313" key="2">
    <source>
        <dbReference type="Proteomes" id="UP000714275"/>
    </source>
</evidence>
<evidence type="ECO:0000313" key="1">
    <source>
        <dbReference type="EMBL" id="KAG1783195.1"/>
    </source>
</evidence>
<comment type="caution">
    <text evidence="1">The sequence shown here is derived from an EMBL/GenBank/DDBJ whole genome shotgun (WGS) entry which is preliminary data.</text>
</comment>
<gene>
    <name evidence="1" type="ORF">EV702DRAFT_1060542</name>
</gene>
<organism evidence="1 2">
    <name type="scientific">Suillus placidus</name>
    <dbReference type="NCBI Taxonomy" id="48579"/>
    <lineage>
        <taxon>Eukaryota</taxon>
        <taxon>Fungi</taxon>
        <taxon>Dikarya</taxon>
        <taxon>Basidiomycota</taxon>
        <taxon>Agaricomycotina</taxon>
        <taxon>Agaricomycetes</taxon>
        <taxon>Agaricomycetidae</taxon>
        <taxon>Boletales</taxon>
        <taxon>Suillineae</taxon>
        <taxon>Suillaceae</taxon>
        <taxon>Suillus</taxon>
    </lineage>
</organism>
<sequence>MIMSAAVLSGIVTAADPTGGPCADHGEYLQHTLTGYNNGNQFLFYCSADFGVQVIIDCTCTKCCYTTSTGFGSCT</sequence>
<proteinExistence type="predicted"/>
<protein>
    <submittedName>
        <fullName evidence="1">Uncharacterized protein</fullName>
    </submittedName>
</protein>
<dbReference type="EMBL" id="JABBWD010000002">
    <property type="protein sequence ID" value="KAG1783195.1"/>
    <property type="molecule type" value="Genomic_DNA"/>
</dbReference>
<keyword evidence="2" id="KW-1185">Reference proteome</keyword>
<accession>A0A9P7D7K8</accession>
<dbReference type="Proteomes" id="UP000714275">
    <property type="component" value="Unassembled WGS sequence"/>
</dbReference>
<reference evidence="1" key="1">
    <citation type="journal article" date="2020" name="New Phytol.">
        <title>Comparative genomics reveals dynamic genome evolution in host specialist ectomycorrhizal fungi.</title>
        <authorList>
            <person name="Lofgren L.A."/>
            <person name="Nguyen N.H."/>
            <person name="Vilgalys R."/>
            <person name="Ruytinx J."/>
            <person name="Liao H.L."/>
            <person name="Branco S."/>
            <person name="Kuo A."/>
            <person name="LaButti K."/>
            <person name="Lipzen A."/>
            <person name="Andreopoulos W."/>
            <person name="Pangilinan J."/>
            <person name="Riley R."/>
            <person name="Hundley H."/>
            <person name="Na H."/>
            <person name="Barry K."/>
            <person name="Grigoriev I.V."/>
            <person name="Stajich J.E."/>
            <person name="Kennedy P.G."/>
        </authorList>
    </citation>
    <scope>NUCLEOTIDE SEQUENCE</scope>
    <source>
        <strain evidence="1">DOB743</strain>
    </source>
</reference>
<dbReference type="AlphaFoldDB" id="A0A9P7D7K8"/>
<dbReference type="OrthoDB" id="2680418at2759"/>
<name>A0A9P7D7K8_9AGAM</name>